<protein>
    <submittedName>
        <fullName evidence="1">Uncharacterized protein</fullName>
    </submittedName>
</protein>
<dbReference type="AlphaFoldDB" id="A0A9D3UKB1"/>
<evidence type="ECO:0000313" key="1">
    <source>
        <dbReference type="EMBL" id="KAH1046812.1"/>
    </source>
</evidence>
<organism evidence="1 2">
    <name type="scientific">Gossypium stocksii</name>
    <dbReference type="NCBI Taxonomy" id="47602"/>
    <lineage>
        <taxon>Eukaryota</taxon>
        <taxon>Viridiplantae</taxon>
        <taxon>Streptophyta</taxon>
        <taxon>Embryophyta</taxon>
        <taxon>Tracheophyta</taxon>
        <taxon>Spermatophyta</taxon>
        <taxon>Magnoliopsida</taxon>
        <taxon>eudicotyledons</taxon>
        <taxon>Gunneridae</taxon>
        <taxon>Pentapetalae</taxon>
        <taxon>rosids</taxon>
        <taxon>malvids</taxon>
        <taxon>Malvales</taxon>
        <taxon>Malvaceae</taxon>
        <taxon>Malvoideae</taxon>
        <taxon>Gossypium</taxon>
    </lineage>
</organism>
<reference evidence="1 2" key="1">
    <citation type="journal article" date="2021" name="Plant Biotechnol. J.">
        <title>Multi-omics assisted identification of the key and species-specific regulatory components of drought-tolerant mechanisms in Gossypium stocksii.</title>
        <authorList>
            <person name="Yu D."/>
            <person name="Ke L."/>
            <person name="Zhang D."/>
            <person name="Wu Y."/>
            <person name="Sun Y."/>
            <person name="Mei J."/>
            <person name="Sun J."/>
            <person name="Sun Y."/>
        </authorList>
    </citation>
    <scope>NUCLEOTIDE SEQUENCE [LARGE SCALE GENOMIC DNA]</scope>
    <source>
        <strain evidence="2">cv. E1</strain>
        <tissue evidence="1">Leaf</tissue>
    </source>
</reference>
<keyword evidence="2" id="KW-1185">Reference proteome</keyword>
<gene>
    <name evidence="1" type="ORF">J1N35_037596</name>
</gene>
<dbReference type="EMBL" id="JAIQCV010000011">
    <property type="protein sequence ID" value="KAH1046812.1"/>
    <property type="molecule type" value="Genomic_DNA"/>
</dbReference>
<name>A0A9D3UKB1_9ROSI</name>
<dbReference type="Proteomes" id="UP000828251">
    <property type="component" value="Unassembled WGS sequence"/>
</dbReference>
<proteinExistence type="predicted"/>
<accession>A0A9D3UKB1</accession>
<evidence type="ECO:0000313" key="2">
    <source>
        <dbReference type="Proteomes" id="UP000828251"/>
    </source>
</evidence>
<sequence length="99" mass="11984">MIIDTEDLIAFFHLLYEPTNQVTKTLLSYKYLLPQSRMFSYKEAQNFKKVRMSIKLCSNFKPNPVVEKLSICHRVQRIRQIRPTKNMKRTKIQHKEKKR</sequence>
<comment type="caution">
    <text evidence="1">The sequence shown here is derived from an EMBL/GenBank/DDBJ whole genome shotgun (WGS) entry which is preliminary data.</text>
</comment>